<feature type="domain" description="DUF112" evidence="2">
    <location>
        <begin position="20"/>
        <end position="438"/>
    </location>
</feature>
<keyword evidence="1" id="KW-0472">Membrane</keyword>
<comment type="caution">
    <text evidence="3">The sequence shown here is derived from an EMBL/GenBank/DDBJ whole genome shotgun (WGS) entry which is preliminary data.</text>
</comment>
<dbReference type="AlphaFoldDB" id="A0A0B1Q449"/>
<gene>
    <name evidence="3" type="ORF">LA66_11765</name>
</gene>
<feature type="transmembrane region" description="Helical" evidence="1">
    <location>
        <begin position="166"/>
        <end position="183"/>
    </location>
</feature>
<evidence type="ECO:0000313" key="4">
    <source>
        <dbReference type="Proteomes" id="UP000030826"/>
    </source>
</evidence>
<feature type="transmembrane region" description="Helical" evidence="1">
    <location>
        <begin position="20"/>
        <end position="39"/>
    </location>
</feature>
<accession>A0A0B1Q449</accession>
<dbReference type="PANTHER" id="PTHR35342">
    <property type="entry name" value="TRICARBOXYLIC TRANSPORT PROTEIN"/>
    <property type="match status" value="1"/>
</dbReference>
<dbReference type="Proteomes" id="UP000030826">
    <property type="component" value="Unassembled WGS sequence"/>
</dbReference>
<feature type="transmembrane region" description="Helical" evidence="1">
    <location>
        <begin position="464"/>
        <end position="486"/>
    </location>
</feature>
<evidence type="ECO:0000313" key="3">
    <source>
        <dbReference type="EMBL" id="KHJ54146.1"/>
    </source>
</evidence>
<sequence>MDILANLELGIVTALSLDNLFYCFVGVLLGTAIGVLPGLGPLTTIAILLPITFDLQPVASLIMLAGIYYGAQYGGSTTAILVNLPGESASVVTALDGYKLAMKGKAGLALATAAIGSFFAGTVATVLVALFAPPLTTVALQFGPAEYFSLMVLGLVASVVLAHGSLLHALGMIVLGLLFGVIGTDVNTGLPRFTFGFTYLADGINFVIVAMGLFGIGEIVANLQNEASRTVLTRKVTGLMPTRQELKRIAAPILRGTFLGSVLGILPGGGAMLASFASYAFEKRVSRHPQEFGNGAIEGVAGPESANNAGAQTSFIPMLTLGIPSNPVMALMIGALIIQGIQPGPSVITEQPTLFWGLIVSMWIGNLMLLVLNLPLIGIWVRLITVPYHFLFPMILVFCVIGVFSLHNASFDIYVMALFGLLGYLFRKLDCEPAPLLLGFVLGPMMEENLRRAMLLSRGDATVFVTQPISAVMLVAAAVLLFIVILPSVRRTRDTAFQEED</sequence>
<feature type="transmembrane region" description="Helical" evidence="1">
    <location>
        <begin position="108"/>
        <end position="132"/>
    </location>
</feature>
<dbReference type="STRING" id="370622.LA66_11765"/>
<dbReference type="EMBL" id="JRFJ01000003">
    <property type="protein sequence ID" value="KHJ54146.1"/>
    <property type="molecule type" value="Genomic_DNA"/>
</dbReference>
<feature type="transmembrane region" description="Helical" evidence="1">
    <location>
        <begin position="353"/>
        <end position="380"/>
    </location>
</feature>
<feature type="transmembrane region" description="Helical" evidence="1">
    <location>
        <begin position="138"/>
        <end position="161"/>
    </location>
</feature>
<dbReference type="OrthoDB" id="9806425at2"/>
<evidence type="ECO:0000256" key="1">
    <source>
        <dbReference type="SAM" id="Phobius"/>
    </source>
</evidence>
<keyword evidence="1" id="KW-0812">Transmembrane</keyword>
<feature type="transmembrane region" description="Helical" evidence="1">
    <location>
        <begin position="203"/>
        <end position="223"/>
    </location>
</feature>
<keyword evidence="1" id="KW-1133">Transmembrane helix</keyword>
<dbReference type="InterPro" id="IPR002823">
    <property type="entry name" value="DUF112_TM"/>
</dbReference>
<dbReference type="RefSeq" id="WP_039194243.1">
    <property type="nucleotide sequence ID" value="NZ_JRFJ01000003.1"/>
</dbReference>
<organism evidence="3 4">
    <name type="scientific">Aureimonas altamirensis</name>
    <dbReference type="NCBI Taxonomy" id="370622"/>
    <lineage>
        <taxon>Bacteria</taxon>
        <taxon>Pseudomonadati</taxon>
        <taxon>Pseudomonadota</taxon>
        <taxon>Alphaproteobacteria</taxon>
        <taxon>Hyphomicrobiales</taxon>
        <taxon>Aurantimonadaceae</taxon>
        <taxon>Aureimonas</taxon>
    </lineage>
</organism>
<feature type="transmembrane region" description="Helical" evidence="1">
    <location>
        <begin position="386"/>
        <end position="404"/>
    </location>
</feature>
<feature type="transmembrane region" description="Helical" evidence="1">
    <location>
        <begin position="257"/>
        <end position="281"/>
    </location>
</feature>
<feature type="transmembrane region" description="Helical" evidence="1">
    <location>
        <begin position="45"/>
        <end position="69"/>
    </location>
</feature>
<evidence type="ECO:0000259" key="2">
    <source>
        <dbReference type="Pfam" id="PF01970"/>
    </source>
</evidence>
<dbReference type="PANTHER" id="PTHR35342:SF5">
    <property type="entry name" value="TRICARBOXYLIC TRANSPORT PROTEIN"/>
    <property type="match status" value="1"/>
</dbReference>
<name>A0A0B1Q449_9HYPH</name>
<reference evidence="3 4" key="1">
    <citation type="submission" date="2014-09" db="EMBL/GenBank/DDBJ databases">
        <title>Isolation and characterization of Aurantimonas altamirensis ON-56566 from clinical sample following a dog bite.</title>
        <authorList>
            <person name="Eshaghi A."/>
            <person name="Li A."/>
            <person name="Shahinas D."/>
            <person name="Bahn P."/>
            <person name="Kus J.V."/>
            <person name="Patel S.N."/>
        </authorList>
    </citation>
    <scope>NUCLEOTIDE SEQUENCE [LARGE SCALE GENOMIC DNA]</scope>
    <source>
        <strain evidence="3 4">ON-56566</strain>
    </source>
</reference>
<protein>
    <recommendedName>
        <fullName evidence="2">DUF112 domain-containing protein</fullName>
    </recommendedName>
</protein>
<proteinExistence type="predicted"/>
<dbReference type="Pfam" id="PF01970">
    <property type="entry name" value="TctA"/>
    <property type="match status" value="1"/>
</dbReference>